<dbReference type="EMBL" id="JAXCLX010000001">
    <property type="protein sequence ID" value="MDY0870398.1"/>
    <property type="molecule type" value="Genomic_DNA"/>
</dbReference>
<reference evidence="1 2" key="1">
    <citation type="journal article" date="2013" name="Antonie Van Leeuwenhoek">
        <title>Dongia rigui sp. nov., isolated from freshwater of a large wetland in Korea.</title>
        <authorList>
            <person name="Baik K.S."/>
            <person name="Hwang Y.M."/>
            <person name="Choi J.S."/>
            <person name="Kwon J."/>
            <person name="Seong C.N."/>
        </authorList>
    </citation>
    <scope>NUCLEOTIDE SEQUENCE [LARGE SCALE GENOMIC DNA]</scope>
    <source>
        <strain evidence="1 2">04SU4-P</strain>
    </source>
</reference>
<gene>
    <name evidence="1" type="ORF">SMD31_00605</name>
</gene>
<proteinExistence type="predicted"/>
<evidence type="ECO:0000313" key="2">
    <source>
        <dbReference type="Proteomes" id="UP001271769"/>
    </source>
</evidence>
<protein>
    <submittedName>
        <fullName evidence="1">Uncharacterized protein</fullName>
    </submittedName>
</protein>
<name>A0ABU5DSM4_9PROT</name>
<comment type="caution">
    <text evidence="1">The sequence shown here is derived from an EMBL/GenBank/DDBJ whole genome shotgun (WGS) entry which is preliminary data.</text>
</comment>
<sequence>MTVHSSIVGIDSKSASPAIGLSPDLAEIVALRRDRWLDGPDGDAQIGVDLQRNWTERDTDLAWERLARQRLGIGTALVDVANGLAYAVDVGSEIFLYRVLSSRALDRQLSLAVLIESGEVAAARFVANGILEWIPIAAARDVIHVRETALRLGATPLRRIFALSPLNTVGGLRMISAGGAEPLTLDLTPPNIGQHRYPQARRFAWTEQDAPMSYGFGAPAAEQMPTGLAALFSQPW</sequence>
<accession>A0ABU5DSM4</accession>
<keyword evidence="2" id="KW-1185">Reference proteome</keyword>
<organism evidence="1 2">
    <name type="scientific">Dongia rigui</name>
    <dbReference type="NCBI Taxonomy" id="940149"/>
    <lineage>
        <taxon>Bacteria</taxon>
        <taxon>Pseudomonadati</taxon>
        <taxon>Pseudomonadota</taxon>
        <taxon>Alphaproteobacteria</taxon>
        <taxon>Rhodospirillales</taxon>
        <taxon>Dongiaceae</taxon>
        <taxon>Dongia</taxon>
    </lineage>
</organism>
<dbReference type="Proteomes" id="UP001271769">
    <property type="component" value="Unassembled WGS sequence"/>
</dbReference>
<dbReference type="RefSeq" id="WP_320498610.1">
    <property type="nucleotide sequence ID" value="NZ_JAXCLX010000001.1"/>
</dbReference>
<evidence type="ECO:0000313" key="1">
    <source>
        <dbReference type="EMBL" id="MDY0870398.1"/>
    </source>
</evidence>